<proteinExistence type="predicted"/>
<evidence type="ECO:0000313" key="3">
    <source>
        <dbReference type="Proteomes" id="UP000266723"/>
    </source>
</evidence>
<dbReference type="Proteomes" id="UP000266723">
    <property type="component" value="Unassembled WGS sequence"/>
</dbReference>
<comment type="caution">
    <text evidence="2">The sequence shown here is derived from an EMBL/GenBank/DDBJ whole genome shotgun (WGS) entry which is preliminary data.</text>
</comment>
<gene>
    <name evidence="2" type="ORF">DY000_02033465</name>
</gene>
<organism evidence="2 3">
    <name type="scientific">Brassica cretica</name>
    <name type="common">Mustard</name>
    <dbReference type="NCBI Taxonomy" id="69181"/>
    <lineage>
        <taxon>Eukaryota</taxon>
        <taxon>Viridiplantae</taxon>
        <taxon>Streptophyta</taxon>
        <taxon>Embryophyta</taxon>
        <taxon>Tracheophyta</taxon>
        <taxon>Spermatophyta</taxon>
        <taxon>Magnoliopsida</taxon>
        <taxon>eudicotyledons</taxon>
        <taxon>Gunneridae</taxon>
        <taxon>Pentapetalae</taxon>
        <taxon>rosids</taxon>
        <taxon>malvids</taxon>
        <taxon>Brassicales</taxon>
        <taxon>Brassicaceae</taxon>
        <taxon>Brassiceae</taxon>
        <taxon>Brassica</taxon>
    </lineage>
</organism>
<evidence type="ECO:0000256" key="1">
    <source>
        <dbReference type="SAM" id="MobiDB-lite"/>
    </source>
</evidence>
<protein>
    <submittedName>
        <fullName evidence="2">Uncharacterized protein</fullName>
    </submittedName>
</protein>
<sequence>MKEHEANRRHEGGSDAPDCHRRLKETIPDPDLSPSPKREQAHGTLQHNQ</sequence>
<evidence type="ECO:0000313" key="2">
    <source>
        <dbReference type="EMBL" id="KAF3581574.1"/>
    </source>
</evidence>
<name>A0ABQ7DVB4_BRACR</name>
<keyword evidence="3" id="KW-1185">Reference proteome</keyword>
<reference evidence="2 3" key="1">
    <citation type="journal article" date="2020" name="BMC Genomics">
        <title>Intraspecific diversification of the crop wild relative Brassica cretica Lam. using demographic model selection.</title>
        <authorList>
            <person name="Kioukis A."/>
            <person name="Michalopoulou V.A."/>
            <person name="Briers L."/>
            <person name="Pirintsos S."/>
            <person name="Studholme D.J."/>
            <person name="Pavlidis P."/>
            <person name="Sarris P.F."/>
        </authorList>
    </citation>
    <scope>NUCLEOTIDE SEQUENCE [LARGE SCALE GENOMIC DNA]</scope>
    <source>
        <strain evidence="3">cv. PFS-1207/04</strain>
    </source>
</reference>
<accession>A0ABQ7DVB4</accession>
<dbReference type="EMBL" id="QGKV02000649">
    <property type="protein sequence ID" value="KAF3581574.1"/>
    <property type="molecule type" value="Genomic_DNA"/>
</dbReference>
<feature type="region of interest" description="Disordered" evidence="1">
    <location>
        <begin position="1"/>
        <end position="49"/>
    </location>
</feature>
<feature type="compositionally biased region" description="Basic and acidic residues" evidence="1">
    <location>
        <begin position="1"/>
        <end position="27"/>
    </location>
</feature>